<feature type="domain" description="OTU" evidence="2">
    <location>
        <begin position="114"/>
        <end position="248"/>
    </location>
</feature>
<evidence type="ECO:0000259" key="2">
    <source>
        <dbReference type="PROSITE" id="PS50802"/>
    </source>
</evidence>
<dbReference type="PANTHER" id="PTHR12419:SF11">
    <property type="entry name" value="OTU DOMAIN-CONTAINING PROTEIN DDB_G0284757"/>
    <property type="match status" value="1"/>
</dbReference>
<dbReference type="GO" id="GO:0004843">
    <property type="term" value="F:cysteine-type deubiquitinase activity"/>
    <property type="evidence" value="ECO:0007669"/>
    <property type="project" value="TreeGrafter"/>
</dbReference>
<dbReference type="Gene3D" id="3.90.70.80">
    <property type="match status" value="1"/>
</dbReference>
<dbReference type="InterPro" id="IPR038765">
    <property type="entry name" value="Papain-like_cys_pep_sf"/>
</dbReference>
<dbReference type="Proteomes" id="UP000232323">
    <property type="component" value="Unassembled WGS sequence"/>
</dbReference>
<comment type="similarity">
    <text evidence="1">Belongs to the peptidase C85 family.</text>
</comment>
<keyword evidence="4" id="KW-1185">Reference proteome</keyword>
<evidence type="ECO:0000313" key="4">
    <source>
        <dbReference type="Proteomes" id="UP000232323"/>
    </source>
</evidence>
<proteinExistence type="inferred from homology"/>
<evidence type="ECO:0000313" key="3">
    <source>
        <dbReference type="EMBL" id="GAX82472.1"/>
    </source>
</evidence>
<dbReference type="OrthoDB" id="415023at2759"/>
<name>A0A250XHS2_9CHLO</name>
<dbReference type="PROSITE" id="PS50802">
    <property type="entry name" value="OTU"/>
    <property type="match status" value="1"/>
</dbReference>
<accession>A0A250XHS2</accession>
<dbReference type="CDD" id="cd22751">
    <property type="entry name" value="OTU_plant_OTU9-like"/>
    <property type="match status" value="1"/>
</dbReference>
<dbReference type="PANTHER" id="PTHR12419">
    <property type="entry name" value="OTU DOMAIN CONTAINING PROTEIN"/>
    <property type="match status" value="1"/>
</dbReference>
<dbReference type="AlphaFoldDB" id="A0A250XHS2"/>
<evidence type="ECO:0000256" key="1">
    <source>
        <dbReference type="ARBA" id="ARBA00010407"/>
    </source>
</evidence>
<dbReference type="InterPro" id="IPR050704">
    <property type="entry name" value="Peptidase_C85-like"/>
</dbReference>
<organism evidence="3 4">
    <name type="scientific">Chlamydomonas eustigma</name>
    <dbReference type="NCBI Taxonomy" id="1157962"/>
    <lineage>
        <taxon>Eukaryota</taxon>
        <taxon>Viridiplantae</taxon>
        <taxon>Chlorophyta</taxon>
        <taxon>core chlorophytes</taxon>
        <taxon>Chlorophyceae</taxon>
        <taxon>CS clade</taxon>
        <taxon>Chlamydomonadales</taxon>
        <taxon>Chlamydomonadaceae</taxon>
        <taxon>Chlamydomonas</taxon>
    </lineage>
</organism>
<dbReference type="Pfam" id="PF02338">
    <property type="entry name" value="OTU"/>
    <property type="match status" value="1"/>
</dbReference>
<sequence>MILWSSQDLHKRLSVEEFPTVAPRDVLTINLGCIDEVKELKMQNGRREAQAASKTAEAVVEAHQPHGFVRVSAIHAPGPLGENIGNNVKAAIPGSGVQISQGRQLRERLDRLHLDMIKICMDGNCQFRALSLELFDTQEKHEEVRVKVIQYIKDNREEFVAFLGEDFDSYIEGMSKQGTWGDELTLRSAADAYNAVVRCISSMSTAWYISYEPKEPKGATKELFWGYIAPYHYNGLKCTCHYQTIFRRSSTLSELGHRVGSGFTRLSHVISEHAAKKEAHMNPAPFQVEYSPFRAICCMPQPSSSAKPPPI</sequence>
<reference evidence="3 4" key="1">
    <citation type="submission" date="2017-08" db="EMBL/GenBank/DDBJ databases">
        <title>Acidophilic green algal genome provides insights into adaptation to an acidic environment.</title>
        <authorList>
            <person name="Hirooka S."/>
            <person name="Hirose Y."/>
            <person name="Kanesaki Y."/>
            <person name="Higuchi S."/>
            <person name="Fujiwara T."/>
            <person name="Onuma R."/>
            <person name="Era A."/>
            <person name="Ohbayashi R."/>
            <person name="Uzuka A."/>
            <person name="Nozaki H."/>
            <person name="Yoshikawa H."/>
            <person name="Miyagishima S.Y."/>
        </authorList>
    </citation>
    <scope>NUCLEOTIDE SEQUENCE [LARGE SCALE GENOMIC DNA]</scope>
    <source>
        <strain evidence="3 4">NIES-2499</strain>
    </source>
</reference>
<dbReference type="STRING" id="1157962.A0A250XHS2"/>
<gene>
    <name evidence="3" type="ORF">CEUSTIGMA_g9899.t1</name>
</gene>
<dbReference type="EMBL" id="BEGY01000081">
    <property type="protein sequence ID" value="GAX82472.1"/>
    <property type="molecule type" value="Genomic_DNA"/>
</dbReference>
<comment type="caution">
    <text evidence="3">The sequence shown here is derived from an EMBL/GenBank/DDBJ whole genome shotgun (WGS) entry which is preliminary data.</text>
</comment>
<dbReference type="InterPro" id="IPR003323">
    <property type="entry name" value="OTU_dom"/>
</dbReference>
<dbReference type="GO" id="GO:0016579">
    <property type="term" value="P:protein deubiquitination"/>
    <property type="evidence" value="ECO:0007669"/>
    <property type="project" value="TreeGrafter"/>
</dbReference>
<dbReference type="SUPFAM" id="SSF54001">
    <property type="entry name" value="Cysteine proteinases"/>
    <property type="match status" value="1"/>
</dbReference>
<protein>
    <recommendedName>
        <fullName evidence="2">OTU domain-containing protein</fullName>
    </recommendedName>
</protein>